<gene>
    <name evidence="2" type="ORF">HMPREF1862_00581</name>
</gene>
<name>A0AB34X0X4_9ACTO</name>
<protein>
    <submittedName>
        <fullName evidence="2">Toxin-antitoxin system, toxin component, Fic domain protein</fullName>
    </submittedName>
</protein>
<dbReference type="PROSITE" id="PS51459">
    <property type="entry name" value="FIDO"/>
    <property type="match status" value="1"/>
</dbReference>
<organism evidence="2 3">
    <name type="scientific">Varibaculum cambriense</name>
    <dbReference type="NCBI Taxonomy" id="184870"/>
    <lineage>
        <taxon>Bacteria</taxon>
        <taxon>Bacillati</taxon>
        <taxon>Actinomycetota</taxon>
        <taxon>Actinomycetes</taxon>
        <taxon>Actinomycetales</taxon>
        <taxon>Actinomycetaceae</taxon>
        <taxon>Varibaculum</taxon>
    </lineage>
</organism>
<dbReference type="Proteomes" id="UP000070572">
    <property type="component" value="Unassembled WGS sequence"/>
</dbReference>
<sequence length="163" mass="18022">MTPISKKGVYAWLEENHFYIRSDAALNSCLEGAYADYFGQELYEGGLAKATKVLLEVQSQHPLIDGNKRLGAVLCIAVLGEYGFEHTFSEDELVDFCLLVASGELRDHEEIRQRLATHSKAVAPSPAAHPFIEADTCGAWMPRAQTTCILNEGHSGHHRSVKH</sequence>
<dbReference type="AlphaFoldDB" id="A0AB34X0X4"/>
<evidence type="ECO:0000259" key="1">
    <source>
        <dbReference type="PROSITE" id="PS51459"/>
    </source>
</evidence>
<reference evidence="2 3" key="1">
    <citation type="submission" date="2016-01" db="EMBL/GenBank/DDBJ databases">
        <authorList>
            <person name="Mitreva M."/>
            <person name="Pepin K.H."/>
            <person name="Mihindukulasuriya K.A."/>
            <person name="Fulton R."/>
            <person name="Fronick C."/>
            <person name="O'Laughlin M."/>
            <person name="Miner T."/>
            <person name="Herter B."/>
            <person name="Rosa B.A."/>
            <person name="Cordes M."/>
            <person name="Tomlinson C."/>
            <person name="Wollam A."/>
            <person name="Palsikar V.B."/>
            <person name="Mardis E.R."/>
            <person name="Wilson R.K."/>
        </authorList>
    </citation>
    <scope>NUCLEOTIDE SEQUENCE [LARGE SCALE GENOMIC DNA]</scope>
    <source>
        <strain evidence="2 3">DNF00696</strain>
    </source>
</reference>
<dbReference type="InterPro" id="IPR003812">
    <property type="entry name" value="Fido"/>
</dbReference>
<feature type="domain" description="Fido" evidence="1">
    <location>
        <begin position="1"/>
        <end position="117"/>
    </location>
</feature>
<comment type="caution">
    <text evidence="2">The sequence shown here is derived from an EMBL/GenBank/DDBJ whole genome shotgun (WGS) entry which is preliminary data.</text>
</comment>
<dbReference type="InterPro" id="IPR053737">
    <property type="entry name" value="Type_II_TA_Toxin"/>
</dbReference>
<dbReference type="RefSeq" id="WP_060920220.1">
    <property type="nucleotide sequence ID" value="NZ_KQ960682.1"/>
</dbReference>
<evidence type="ECO:0000313" key="2">
    <source>
        <dbReference type="EMBL" id="KXB81309.1"/>
    </source>
</evidence>
<dbReference type="EMBL" id="LSDN01000011">
    <property type="protein sequence ID" value="KXB81309.1"/>
    <property type="molecule type" value="Genomic_DNA"/>
</dbReference>
<evidence type="ECO:0000313" key="3">
    <source>
        <dbReference type="Proteomes" id="UP000070572"/>
    </source>
</evidence>
<accession>A0AB34X0X4</accession>
<dbReference type="Gene3D" id="1.20.120.1870">
    <property type="entry name" value="Fic/DOC protein, Fido domain"/>
    <property type="match status" value="1"/>
</dbReference>
<proteinExistence type="predicted"/>